<dbReference type="GO" id="GO:0004523">
    <property type="term" value="F:RNA-DNA hybrid ribonuclease activity"/>
    <property type="evidence" value="ECO:0007669"/>
    <property type="project" value="InterPro"/>
</dbReference>
<dbReference type="CDD" id="cd01647">
    <property type="entry name" value="RT_LTR"/>
    <property type="match status" value="1"/>
</dbReference>
<reference evidence="9" key="1">
    <citation type="journal article" date="2007" name="PLoS ONE">
        <title>The first genome sequence of an elite grapevine cultivar (Pinot noir Vitis vinifera L.): coping with a highly heterozygous genome.</title>
        <authorList>
            <person name="Velasco R."/>
            <person name="Zharkikh A."/>
            <person name="Troggio M."/>
            <person name="Cartwright D.A."/>
            <person name="Cestaro A."/>
            <person name="Pruss D."/>
            <person name="Pindo M."/>
            <person name="FitzGerald L.M."/>
            <person name="Vezzulli S."/>
            <person name="Reid J."/>
            <person name="Malacarne G."/>
            <person name="Iliev D."/>
            <person name="Coppola G."/>
            <person name="Wardell B."/>
            <person name="Micheletti D."/>
            <person name="Macalma T."/>
            <person name="Facci M."/>
            <person name="Mitchell J.T."/>
            <person name="Perazzolli M."/>
            <person name="Eldredge G."/>
            <person name="Gatto P."/>
            <person name="Oyzerski R."/>
            <person name="Moretto M."/>
            <person name="Gutin N."/>
            <person name="Stefanini M."/>
            <person name="Chen Y."/>
            <person name="Segala C."/>
            <person name="Davenport C."/>
            <person name="Dematte L."/>
            <person name="Mraz A."/>
            <person name="Battilana J."/>
            <person name="Stormo K."/>
            <person name="Costa F."/>
            <person name="Tao Q."/>
            <person name="Si-Ammour A."/>
            <person name="Harkins T."/>
            <person name="Lackey A."/>
            <person name="Perbost C."/>
            <person name="Taillon B."/>
            <person name="Stella A."/>
            <person name="Solovyev V."/>
            <person name="Fawcett J.A."/>
            <person name="Sterck L."/>
            <person name="Vandepoele K."/>
            <person name="Grando S.M."/>
            <person name="Toppo S."/>
            <person name="Moser C."/>
            <person name="Lanchbury J."/>
            <person name="Bogden R."/>
            <person name="Skolnick M."/>
            <person name="Sgaramella V."/>
            <person name="Bhatnagar S.K."/>
            <person name="Fontana P."/>
            <person name="Gutin A."/>
            <person name="Van de Peer Y."/>
            <person name="Salamini F."/>
            <person name="Viola R."/>
        </authorList>
    </citation>
    <scope>NUCLEOTIDE SEQUENCE</scope>
</reference>
<dbReference type="PANTHER" id="PTHR48475:SF2">
    <property type="entry name" value="RIBONUCLEASE H"/>
    <property type="match status" value="1"/>
</dbReference>
<dbReference type="Gene3D" id="3.30.70.270">
    <property type="match status" value="2"/>
</dbReference>
<dbReference type="Pfam" id="PF00078">
    <property type="entry name" value="RVT_1"/>
    <property type="match status" value="1"/>
</dbReference>
<dbReference type="InterPro" id="IPR012337">
    <property type="entry name" value="RNaseH-like_sf"/>
</dbReference>
<dbReference type="SUPFAM" id="SSF56672">
    <property type="entry name" value="DNA/RNA polymerases"/>
    <property type="match status" value="1"/>
</dbReference>
<protein>
    <submittedName>
        <fullName evidence="9">Uncharacterized protein</fullName>
    </submittedName>
</protein>
<gene>
    <name evidence="9" type="ORF">VITISV_011397</name>
</gene>
<dbReference type="PROSITE" id="PS50879">
    <property type="entry name" value="RNASE_H_1"/>
    <property type="match status" value="1"/>
</dbReference>
<keyword evidence="3" id="KW-0540">Nuclease</keyword>
<dbReference type="PANTHER" id="PTHR48475">
    <property type="entry name" value="RIBONUCLEASE H"/>
    <property type="match status" value="1"/>
</dbReference>
<evidence type="ECO:0000256" key="6">
    <source>
        <dbReference type="ARBA" id="ARBA00022918"/>
    </source>
</evidence>
<dbReference type="GO" id="GO:0015074">
    <property type="term" value="P:DNA integration"/>
    <property type="evidence" value="ECO:0007669"/>
    <property type="project" value="InterPro"/>
</dbReference>
<feature type="domain" description="Integrase catalytic" evidence="8">
    <location>
        <begin position="631"/>
        <end position="725"/>
    </location>
</feature>
<keyword evidence="2" id="KW-0548">Nucleotidyltransferase</keyword>
<proteinExistence type="predicted"/>
<dbReference type="SUPFAM" id="SSF53098">
    <property type="entry name" value="Ribonuclease H-like"/>
    <property type="match status" value="2"/>
</dbReference>
<dbReference type="InterPro" id="IPR043502">
    <property type="entry name" value="DNA/RNA_pol_sf"/>
</dbReference>
<name>A5BX26_VITVI</name>
<keyword evidence="6" id="KW-0695">RNA-directed DNA polymerase</keyword>
<dbReference type="Gene3D" id="3.30.420.10">
    <property type="entry name" value="Ribonuclease H-like superfamily/Ribonuclease H"/>
    <property type="match status" value="2"/>
</dbReference>
<dbReference type="GO" id="GO:0003964">
    <property type="term" value="F:RNA-directed DNA polymerase activity"/>
    <property type="evidence" value="ECO:0007669"/>
    <property type="project" value="UniProtKB-KW"/>
</dbReference>
<dbReference type="PROSITE" id="PS50994">
    <property type="entry name" value="INTEGRASE"/>
    <property type="match status" value="1"/>
</dbReference>
<keyword evidence="4" id="KW-0255">Endonuclease</keyword>
<evidence type="ECO:0000256" key="5">
    <source>
        <dbReference type="ARBA" id="ARBA00022801"/>
    </source>
</evidence>
<evidence type="ECO:0000259" key="7">
    <source>
        <dbReference type="PROSITE" id="PS50879"/>
    </source>
</evidence>
<accession>A5BX26</accession>
<organism evidence="9">
    <name type="scientific">Vitis vinifera</name>
    <name type="common">Grape</name>
    <dbReference type="NCBI Taxonomy" id="29760"/>
    <lineage>
        <taxon>Eukaryota</taxon>
        <taxon>Viridiplantae</taxon>
        <taxon>Streptophyta</taxon>
        <taxon>Embryophyta</taxon>
        <taxon>Tracheophyta</taxon>
        <taxon>Spermatophyta</taxon>
        <taxon>Magnoliopsida</taxon>
        <taxon>eudicotyledons</taxon>
        <taxon>Gunneridae</taxon>
        <taxon>Pentapetalae</taxon>
        <taxon>rosids</taxon>
        <taxon>Vitales</taxon>
        <taxon>Vitaceae</taxon>
        <taxon>Viteae</taxon>
        <taxon>Vitis</taxon>
    </lineage>
</organism>
<evidence type="ECO:0000256" key="1">
    <source>
        <dbReference type="ARBA" id="ARBA00022679"/>
    </source>
</evidence>
<dbReference type="InterPro" id="IPR001584">
    <property type="entry name" value="Integrase_cat-core"/>
</dbReference>
<keyword evidence="5" id="KW-0378">Hydrolase</keyword>
<evidence type="ECO:0000256" key="2">
    <source>
        <dbReference type="ARBA" id="ARBA00022695"/>
    </source>
</evidence>
<sequence>MPGILPSVASHRLNVLATSKPVRQKIRRFHPDRQKVIQEEMEKLLKVGFIRKVEYLEWLANVVVVPKKGRKWRIVDATSGHEMLSFLDAFSGYHQIPMAPGDEEKTAFITPHGFYCYRVMSFGLKNARATYQRLMTKIFKPLIGDIVEVYVDDVVVKSKTRSEHTQHLQKVFHLLRKYGMKLNPAKCAFSVSSGKFRRFMVKTVANMLAPTNKKQLQCLTGKLIALGRFIARFTDKMKPFFLALRDVGKSGWTQSCQNAFEEIKRYISQPPILSITDWAVSAVLLCSLSPREQRPVYFISKAFADAETRYSRMEQTALALRTAAQKLRPYFQAHPITVFTNQPLRNVLHKSDITGRMLRWAIELNEYGIDYQPRLSLKGQVMADFIAELPEVRAPDKKWTPDDWWSLHVDGASRSSGSGVELLLKAPTGERLEQSIRLDFPASNNEAEYEVILSGVGLAITLNASKVKIHSDSQLVVGQILKEYEAKDERMAKYLLKVQESLSRLGEWVIEKIPRGENVQADALAGIAASFPVKESTMLPVYEYDWAVDIRTYLQTGALPEDPKRAHKIRVQASLFTLIGGDLYRRSFGGLRLRQPLKGPNPGAPGAFARILFAYHEVGRGIYVRKCDKCQKHAPIPHIPAETLHSKFLLVATDYFSKWVEAEAYASIKDKDAKRFVWKNIVYRFGILQAIIADNDPQFDGSAFKDFCAELHIKNLYSTPRPTGNTPFALTYGTDVIIPTEMGMPIARTAVQGQRNEDDELARHLDCTNEARVAASIRMAAYQQKVAAYYNRRVRPRIFKERSLVLRKIFKNMAEKGARKFQANWEGPYVVSKANENGSYYLQTLNGTLLLRLWNVVNLKQYYQ</sequence>
<dbReference type="EMBL" id="AM474292">
    <property type="protein sequence ID" value="CAN77352.1"/>
    <property type="molecule type" value="Genomic_DNA"/>
</dbReference>
<dbReference type="InterPro" id="IPR036397">
    <property type="entry name" value="RNaseH_sf"/>
</dbReference>
<dbReference type="Pfam" id="PF13456">
    <property type="entry name" value="RVT_3"/>
    <property type="match status" value="1"/>
</dbReference>
<feature type="domain" description="RNase H type-1" evidence="7">
    <location>
        <begin position="401"/>
        <end position="530"/>
    </location>
</feature>
<dbReference type="Pfam" id="PF17917">
    <property type="entry name" value="RT_RNaseH"/>
    <property type="match status" value="1"/>
</dbReference>
<dbReference type="InterPro" id="IPR000477">
    <property type="entry name" value="RT_dom"/>
</dbReference>
<evidence type="ECO:0000313" key="9">
    <source>
        <dbReference type="EMBL" id="CAN77352.1"/>
    </source>
</evidence>
<dbReference type="CDD" id="cd09279">
    <property type="entry name" value="RNase_HI_like"/>
    <property type="match status" value="1"/>
</dbReference>
<dbReference type="InterPro" id="IPR002156">
    <property type="entry name" value="RNaseH_domain"/>
</dbReference>
<dbReference type="InterPro" id="IPR041373">
    <property type="entry name" value="RT_RNaseH"/>
</dbReference>
<evidence type="ECO:0000256" key="4">
    <source>
        <dbReference type="ARBA" id="ARBA00022759"/>
    </source>
</evidence>
<dbReference type="InterPro" id="IPR043128">
    <property type="entry name" value="Rev_trsase/Diguanyl_cyclase"/>
</dbReference>
<dbReference type="Gene3D" id="3.10.10.10">
    <property type="entry name" value="HIV Type 1 Reverse Transcriptase, subunit A, domain 1"/>
    <property type="match status" value="2"/>
</dbReference>
<dbReference type="GO" id="GO:0003676">
    <property type="term" value="F:nucleic acid binding"/>
    <property type="evidence" value="ECO:0007669"/>
    <property type="project" value="InterPro"/>
</dbReference>
<evidence type="ECO:0000259" key="8">
    <source>
        <dbReference type="PROSITE" id="PS50994"/>
    </source>
</evidence>
<dbReference type="AlphaFoldDB" id="A5BX26"/>
<keyword evidence="1" id="KW-0808">Transferase</keyword>
<evidence type="ECO:0000256" key="3">
    <source>
        <dbReference type="ARBA" id="ARBA00022722"/>
    </source>
</evidence>